<dbReference type="Gene3D" id="1.25.40.10">
    <property type="entry name" value="Tetratricopeptide repeat domain"/>
    <property type="match status" value="2"/>
</dbReference>
<protein>
    <recommendedName>
        <fullName evidence="3">MAU2 chromatid cohesion factor homolog</fullName>
    </recommendedName>
    <alternativeName>
        <fullName evidence="11">Cohesin loading complex subunit SCC4 homolog</fullName>
    </alternativeName>
</protein>
<comment type="similarity">
    <text evidence="2">Belongs to the SCC4/mau-2 family.</text>
</comment>
<keyword evidence="8" id="KW-0539">Nucleus</keyword>
<evidence type="ECO:0000256" key="2">
    <source>
        <dbReference type="ARBA" id="ARBA00008585"/>
    </source>
</evidence>
<keyword evidence="7" id="KW-0159">Chromosome partition</keyword>
<evidence type="ECO:0000256" key="7">
    <source>
        <dbReference type="ARBA" id="ARBA00022829"/>
    </source>
</evidence>
<dbReference type="SUPFAM" id="SSF48452">
    <property type="entry name" value="TPR-like"/>
    <property type="match status" value="1"/>
</dbReference>
<comment type="function">
    <text evidence="10">Required for association of the cohesin complex with chromatin during interphase. Plays a role in sister chromatid cohesion and normal progression through prometaphase.</text>
</comment>
<sequence>QQDIETCHVALLNLAEEFRTKQPPDLKSSLQCLMAVLNLPVYDRIAAKTNLQIGNLIYHHSTDPNNAQVYFERAYEHTNSGNAPDIRFEVVSILADIYIAQDQLYACKQLLSKSVEESRVIQGHLYWHYKFLFKLSQLHLNDKEFLSAATLLANGAETTRLTDDLYTRVLFLLSKGMVMMIARKYQDPMYNQQIANSQEQIIDHVQQLAETLTLAGNLLEHWPGDSSAKEALKVFFLVLQVCHHLNGGCVKNAKPCLRLLQQSIQSLTNALENPGPNTGVMRPDERFSWLPKDSMCVLVYLITVIHSMQAGFLDKAQKYTEKALTQIERLRAVEPNQLLETFQVLLLEHMSMCRLVMGHKSIAIKEIVQALQLCYHGNPRLKVRHRGNVHMLLGLYAISMSLPDDAENHLKRVISDNNVGSELRIMSMLNLALCYLRTRKETELNELLPRLNPETLTSPPISICLKAAAYYVYGLNAFTQTRYNDAKRHLRETLKLANGEDLNRLTSCSLVLLGNIFYNLGNQRESMNMVIPGMQLASKIPDIHVQLWAAALLKDLYNGFDQQRHMEAINMHQNFSQLLYNDQYQAALLPEHNYL</sequence>
<reference evidence="12 13" key="1">
    <citation type="submission" date="2020-10" db="EMBL/GenBank/DDBJ databases">
        <authorList>
            <person name="Klimov P.B."/>
            <person name="Dyachkov S.M."/>
            <person name="Chetverikov P.E."/>
        </authorList>
    </citation>
    <scope>NUCLEOTIDE SEQUENCE [LARGE SCALE GENOMIC DNA]</scope>
    <source>
        <strain evidence="12">BMOC 18-1129-001#AD2665</strain>
        <tissue evidence="12">Entire mites</tissue>
    </source>
</reference>
<evidence type="ECO:0000256" key="10">
    <source>
        <dbReference type="ARBA" id="ARBA00025632"/>
    </source>
</evidence>
<evidence type="ECO:0000256" key="1">
    <source>
        <dbReference type="ARBA" id="ARBA00004642"/>
    </source>
</evidence>
<feature type="non-terminal residue" evidence="12">
    <location>
        <position position="595"/>
    </location>
</feature>
<dbReference type="InterPro" id="IPR019440">
    <property type="entry name" value="MAU2"/>
</dbReference>
<evidence type="ECO:0000256" key="3">
    <source>
        <dbReference type="ARBA" id="ARBA00017198"/>
    </source>
</evidence>
<name>A0ABQ7SA37_9ACAR</name>
<evidence type="ECO:0000256" key="4">
    <source>
        <dbReference type="ARBA" id="ARBA00022618"/>
    </source>
</evidence>
<proteinExistence type="inferred from homology"/>
<accession>A0ABQ7SA37</accession>
<feature type="non-terminal residue" evidence="12">
    <location>
        <position position="1"/>
    </location>
</feature>
<keyword evidence="6" id="KW-0802">TPR repeat</keyword>
<evidence type="ECO:0000313" key="12">
    <source>
        <dbReference type="EMBL" id="KAG9510231.1"/>
    </source>
</evidence>
<dbReference type="Pfam" id="PF10345">
    <property type="entry name" value="Cohesin_load"/>
    <property type="match status" value="1"/>
</dbReference>
<dbReference type="InterPro" id="IPR011990">
    <property type="entry name" value="TPR-like_helical_dom_sf"/>
</dbReference>
<evidence type="ECO:0000256" key="8">
    <source>
        <dbReference type="ARBA" id="ARBA00023242"/>
    </source>
</evidence>
<comment type="caution">
    <text evidence="12">The sequence shown here is derived from an EMBL/GenBank/DDBJ whole genome shotgun (WGS) entry which is preliminary data.</text>
</comment>
<organism evidence="12 13">
    <name type="scientific">Fragariocoptes setiger</name>
    <dbReference type="NCBI Taxonomy" id="1670756"/>
    <lineage>
        <taxon>Eukaryota</taxon>
        <taxon>Metazoa</taxon>
        <taxon>Ecdysozoa</taxon>
        <taxon>Arthropoda</taxon>
        <taxon>Chelicerata</taxon>
        <taxon>Arachnida</taxon>
        <taxon>Acari</taxon>
        <taxon>Acariformes</taxon>
        <taxon>Trombidiformes</taxon>
        <taxon>Prostigmata</taxon>
        <taxon>Eupodina</taxon>
        <taxon>Eriophyoidea</taxon>
        <taxon>Phytoptidae</taxon>
        <taxon>Fragariocoptes</taxon>
    </lineage>
</organism>
<dbReference type="Proteomes" id="UP000825002">
    <property type="component" value="Unassembled WGS sequence"/>
</dbReference>
<gene>
    <name evidence="12" type="primary">mau2</name>
    <name evidence="12" type="ORF">GZH46_01235</name>
</gene>
<evidence type="ECO:0000256" key="6">
    <source>
        <dbReference type="ARBA" id="ARBA00022803"/>
    </source>
</evidence>
<keyword evidence="9" id="KW-0131">Cell cycle</keyword>
<evidence type="ECO:0000313" key="13">
    <source>
        <dbReference type="Proteomes" id="UP000825002"/>
    </source>
</evidence>
<evidence type="ECO:0000256" key="5">
    <source>
        <dbReference type="ARBA" id="ARBA00022776"/>
    </source>
</evidence>
<dbReference type="PANTHER" id="PTHR21394">
    <property type="entry name" value="MAU2 CHROMATID COHESION FACTOR HOMOLOG"/>
    <property type="match status" value="1"/>
</dbReference>
<dbReference type="EMBL" id="JAIFTH010000198">
    <property type="protein sequence ID" value="KAG9510231.1"/>
    <property type="molecule type" value="Genomic_DNA"/>
</dbReference>
<keyword evidence="5" id="KW-0498">Mitosis</keyword>
<keyword evidence="13" id="KW-1185">Reference proteome</keyword>
<evidence type="ECO:0000256" key="9">
    <source>
        <dbReference type="ARBA" id="ARBA00023306"/>
    </source>
</evidence>
<keyword evidence="4" id="KW-0132">Cell division</keyword>
<comment type="subcellular location">
    <subcellularLocation>
        <location evidence="1">Nucleus</location>
        <location evidence="1">Nucleoplasm</location>
    </subcellularLocation>
</comment>
<evidence type="ECO:0000256" key="11">
    <source>
        <dbReference type="ARBA" id="ARBA00030523"/>
    </source>
</evidence>